<dbReference type="InterPro" id="IPR007349">
    <property type="entry name" value="DUF418"/>
</dbReference>
<feature type="transmembrane region" description="Helical" evidence="1">
    <location>
        <begin position="12"/>
        <end position="33"/>
    </location>
</feature>
<feature type="transmembrane region" description="Helical" evidence="1">
    <location>
        <begin position="116"/>
        <end position="132"/>
    </location>
</feature>
<evidence type="ECO:0000259" key="2">
    <source>
        <dbReference type="Pfam" id="PF04235"/>
    </source>
</evidence>
<gene>
    <name evidence="3" type="ORF">BC659_0186</name>
</gene>
<accession>A0A4R6J1J2</accession>
<protein>
    <recommendedName>
        <fullName evidence="2">DUF418 domain-containing protein</fullName>
    </recommendedName>
</protein>
<keyword evidence="1" id="KW-0472">Membrane</keyword>
<keyword evidence="1" id="KW-1133">Transmembrane helix</keyword>
<feature type="transmembrane region" description="Helical" evidence="1">
    <location>
        <begin position="60"/>
        <end position="80"/>
    </location>
</feature>
<dbReference type="Pfam" id="PF04235">
    <property type="entry name" value="DUF418"/>
    <property type="match status" value="1"/>
</dbReference>
<feature type="transmembrane region" description="Helical" evidence="1">
    <location>
        <begin position="139"/>
        <end position="162"/>
    </location>
</feature>
<dbReference type="PANTHER" id="PTHR30590">
    <property type="entry name" value="INNER MEMBRANE PROTEIN"/>
    <property type="match status" value="1"/>
</dbReference>
<name>A0A4R6J1J2_9BACT</name>
<dbReference type="EMBL" id="SNWP01000010">
    <property type="protein sequence ID" value="TDO28126.1"/>
    <property type="molecule type" value="Genomic_DNA"/>
</dbReference>
<feature type="transmembrane region" description="Helical" evidence="1">
    <location>
        <begin position="292"/>
        <end position="316"/>
    </location>
</feature>
<evidence type="ECO:0000313" key="3">
    <source>
        <dbReference type="EMBL" id="TDO28126.1"/>
    </source>
</evidence>
<dbReference type="AlphaFoldDB" id="A0A4R6J1J2"/>
<feature type="domain" description="DUF418" evidence="2">
    <location>
        <begin position="257"/>
        <end position="405"/>
    </location>
</feature>
<dbReference type="Proteomes" id="UP000295741">
    <property type="component" value="Unassembled WGS sequence"/>
</dbReference>
<evidence type="ECO:0000256" key="1">
    <source>
        <dbReference type="SAM" id="Phobius"/>
    </source>
</evidence>
<reference evidence="3 4" key="1">
    <citation type="submission" date="2019-03" db="EMBL/GenBank/DDBJ databases">
        <title>Genomic Encyclopedia of Archaeal and Bacterial Type Strains, Phase II (KMG-II): from individual species to whole genera.</title>
        <authorList>
            <person name="Goeker M."/>
        </authorList>
    </citation>
    <scope>NUCLEOTIDE SEQUENCE [LARGE SCALE GENOMIC DNA]</scope>
    <source>
        <strain evidence="3 4">DSM 28323</strain>
    </source>
</reference>
<keyword evidence="4" id="KW-1185">Reference proteome</keyword>
<keyword evidence="1" id="KW-0812">Transmembrane</keyword>
<comment type="caution">
    <text evidence="3">The sequence shown here is derived from an EMBL/GenBank/DDBJ whole genome shotgun (WGS) entry which is preliminary data.</text>
</comment>
<dbReference type="RefSeq" id="WP_133472690.1">
    <property type="nucleotide sequence ID" value="NZ_SNWP01000010.1"/>
</dbReference>
<dbReference type="OrthoDB" id="9807744at2"/>
<dbReference type="PANTHER" id="PTHR30590:SF2">
    <property type="entry name" value="INNER MEMBRANE PROTEIN"/>
    <property type="match status" value="1"/>
</dbReference>
<proteinExistence type="predicted"/>
<feature type="transmembrane region" description="Helical" evidence="1">
    <location>
        <begin position="366"/>
        <end position="386"/>
    </location>
</feature>
<organism evidence="3 4">
    <name type="scientific">Sediminibacterium goheungense</name>
    <dbReference type="NCBI Taxonomy" id="1086393"/>
    <lineage>
        <taxon>Bacteria</taxon>
        <taxon>Pseudomonadati</taxon>
        <taxon>Bacteroidota</taxon>
        <taxon>Chitinophagia</taxon>
        <taxon>Chitinophagales</taxon>
        <taxon>Chitinophagaceae</taxon>
        <taxon>Sediminibacterium</taxon>
    </lineage>
</organism>
<sequence>MQAETLKTRIITVDALRGFALLGILLAHMIYWYNAGNMPQELFQKHDGIAMRIVGTINDILISGKFFAFFSFLFGLSFFLQMKSMEDSGRPFVWRYAWRITLMGIIGLIHHAFWRGDILSIYAPLGFILLPMRKLSNKVILVLGILLAINLPGLLIQLPGLIEQMGAAATPPPPPPAGAPSAQDPSQVFFSTVYKSDLWTMMKSNILSIGEKFDFQFGSGRIYITLGFFLLGMYSGRKGWFAMSSEERNPAFRKIRNRSGWLVLITLVIGIGIIVVNEILKLGWEQMPLPGYIFGILFNINSAALVVFYVAGITLLMNRHFWQYLLYPLAPVGKMALTSYLLQTALGLILFFNFGCKLVGVTAPWLNWVIAIVFFILQAWFCKWWFRYFYFGPVEWLWRTATYFKAQPFRKNHSSA</sequence>
<dbReference type="InterPro" id="IPR052529">
    <property type="entry name" value="Bact_Transport_Assoc"/>
</dbReference>
<feature type="transmembrane region" description="Helical" evidence="1">
    <location>
        <begin position="261"/>
        <end position="280"/>
    </location>
</feature>
<evidence type="ECO:0000313" key="4">
    <source>
        <dbReference type="Proteomes" id="UP000295741"/>
    </source>
</evidence>
<feature type="transmembrane region" description="Helical" evidence="1">
    <location>
        <begin position="222"/>
        <end position="240"/>
    </location>
</feature>
<feature type="transmembrane region" description="Helical" evidence="1">
    <location>
        <begin position="92"/>
        <end position="110"/>
    </location>
</feature>